<dbReference type="OrthoDB" id="1522603at2"/>
<proteinExistence type="inferred from homology"/>
<dbReference type="CDD" id="cd00293">
    <property type="entry name" value="USP-like"/>
    <property type="match status" value="1"/>
</dbReference>
<dbReference type="RefSeq" id="WP_115567247.1">
    <property type="nucleotide sequence ID" value="NZ_QRGR01000023.1"/>
</dbReference>
<feature type="domain" description="UspA" evidence="2">
    <location>
        <begin position="144"/>
        <end position="266"/>
    </location>
</feature>
<protein>
    <recommendedName>
        <fullName evidence="2">UspA domain-containing protein</fullName>
    </recommendedName>
</protein>
<evidence type="ECO:0000313" key="4">
    <source>
        <dbReference type="Proteomes" id="UP000256708"/>
    </source>
</evidence>
<evidence type="ECO:0000259" key="2">
    <source>
        <dbReference type="Pfam" id="PF00582"/>
    </source>
</evidence>
<dbReference type="InterPro" id="IPR006015">
    <property type="entry name" value="Universal_stress_UspA"/>
</dbReference>
<dbReference type="PANTHER" id="PTHR46268:SF6">
    <property type="entry name" value="UNIVERSAL STRESS PROTEIN UP12"/>
    <property type="match status" value="1"/>
</dbReference>
<keyword evidence="4" id="KW-1185">Reference proteome</keyword>
<evidence type="ECO:0000256" key="1">
    <source>
        <dbReference type="ARBA" id="ARBA00008791"/>
    </source>
</evidence>
<dbReference type="Pfam" id="PF00582">
    <property type="entry name" value="Usp"/>
    <property type="match status" value="2"/>
</dbReference>
<evidence type="ECO:0000313" key="3">
    <source>
        <dbReference type="EMBL" id="RDV13524.1"/>
    </source>
</evidence>
<gene>
    <name evidence="3" type="ORF">DXT99_19450</name>
</gene>
<feature type="domain" description="UspA" evidence="2">
    <location>
        <begin position="2"/>
        <end position="136"/>
    </location>
</feature>
<organism evidence="3 4">
    <name type="scientific">Pontibacter diazotrophicus</name>
    <dbReference type="NCBI Taxonomy" id="1400979"/>
    <lineage>
        <taxon>Bacteria</taxon>
        <taxon>Pseudomonadati</taxon>
        <taxon>Bacteroidota</taxon>
        <taxon>Cytophagia</taxon>
        <taxon>Cytophagales</taxon>
        <taxon>Hymenobacteraceae</taxon>
        <taxon>Pontibacter</taxon>
    </lineage>
</organism>
<dbReference type="SUPFAM" id="SSF52402">
    <property type="entry name" value="Adenine nucleotide alpha hydrolases-like"/>
    <property type="match status" value="2"/>
</dbReference>
<sequence>MNTLLVPVDFSENSLRALHYAIDLAAQSDTEVVVMHSFEKKSIVPGFNSGKPLESKTVAQQKLDSLLANMDTRQVPVQAIVREGGAVGEINKAIEEFAVTLVVMGTGGAKNFKEKVFGTTTEAIAKLGLCPVLAIPEGATIGHIQNIVYAADFENGDQVTAMQLLQLKELMNATLTFLHVKSESQPDYIDDEYIKQSLVKQFPEAELNFVELQNKDVAEGITKYIQENQASLLAFTILHREFWDKLFHSSVTSRLLHNLKLPMLALPENGNLLNLRKPSNSETGRV</sequence>
<name>A0A3D8L824_9BACT</name>
<dbReference type="Proteomes" id="UP000256708">
    <property type="component" value="Unassembled WGS sequence"/>
</dbReference>
<dbReference type="PRINTS" id="PR01438">
    <property type="entry name" value="UNVRSLSTRESS"/>
</dbReference>
<dbReference type="AlphaFoldDB" id="A0A3D8L824"/>
<dbReference type="EMBL" id="QRGR01000023">
    <property type="protein sequence ID" value="RDV13524.1"/>
    <property type="molecule type" value="Genomic_DNA"/>
</dbReference>
<dbReference type="PANTHER" id="PTHR46268">
    <property type="entry name" value="STRESS RESPONSE PROTEIN NHAX"/>
    <property type="match status" value="1"/>
</dbReference>
<reference evidence="4" key="1">
    <citation type="submission" date="2018-08" db="EMBL/GenBank/DDBJ databases">
        <authorList>
            <person name="Liu Z.-W."/>
            <person name="Du Z.-J."/>
        </authorList>
    </citation>
    <scope>NUCLEOTIDE SEQUENCE [LARGE SCALE GENOMIC DNA]</scope>
    <source>
        <strain evidence="4">H4X</strain>
    </source>
</reference>
<dbReference type="InterPro" id="IPR006016">
    <property type="entry name" value="UspA"/>
</dbReference>
<accession>A0A3D8L824</accession>
<comment type="caution">
    <text evidence="3">The sequence shown here is derived from an EMBL/GenBank/DDBJ whole genome shotgun (WGS) entry which is preliminary data.</text>
</comment>
<comment type="similarity">
    <text evidence="1">Belongs to the universal stress protein A family.</text>
</comment>
<dbReference type="Gene3D" id="3.40.50.12370">
    <property type="match status" value="1"/>
</dbReference>